<keyword evidence="3" id="KW-1133">Transmembrane helix</keyword>
<evidence type="ECO:0000256" key="1">
    <source>
        <dbReference type="ARBA" id="ARBA00004370"/>
    </source>
</evidence>
<keyword evidence="6" id="KW-1003">Cell membrane</keyword>
<comment type="subcellular location">
    <subcellularLocation>
        <location evidence="6">Cell membrane</location>
        <topology evidence="6">Multi-pass membrane protein</topology>
    </subcellularLocation>
    <subcellularLocation>
        <location evidence="1">Membrane</location>
    </subcellularLocation>
</comment>
<evidence type="ECO:0000256" key="6">
    <source>
        <dbReference type="RuleBase" id="RU363126"/>
    </source>
</evidence>
<dbReference type="EMBL" id="CAJHNJ030000508">
    <property type="protein sequence ID" value="CAG9138184.1"/>
    <property type="molecule type" value="Genomic_DNA"/>
</dbReference>
<keyword evidence="6" id="KW-0407">Ion channel</keyword>
<dbReference type="Pfam" id="PF01062">
    <property type="entry name" value="Bestrophin"/>
    <property type="match status" value="1"/>
</dbReference>
<keyword evidence="6" id="KW-0813">Transport</keyword>
<dbReference type="PANTHER" id="PTHR10736:SF11">
    <property type="entry name" value="BESTROPHIN 2"/>
    <property type="match status" value="1"/>
</dbReference>
<reference evidence="7" key="1">
    <citation type="submission" date="2020-11" db="EMBL/GenBank/DDBJ databases">
        <authorList>
            <person name="Whiteford S."/>
        </authorList>
    </citation>
    <scope>NUCLEOTIDE SEQUENCE</scope>
</reference>
<name>A0A8S4GEA0_PLUXY</name>
<keyword evidence="6" id="KW-0406">Ion transport</keyword>
<accession>A0A8S4GEA0</accession>
<keyword evidence="6" id="KW-0869">Chloride channel</keyword>
<dbReference type="GO" id="GO:0005254">
    <property type="term" value="F:chloride channel activity"/>
    <property type="evidence" value="ECO:0007669"/>
    <property type="project" value="UniProtKB-KW"/>
</dbReference>
<evidence type="ECO:0000256" key="4">
    <source>
        <dbReference type="ARBA" id="ARBA00023136"/>
    </source>
</evidence>
<comment type="caution">
    <text evidence="7">The sequence shown here is derived from an EMBL/GenBank/DDBJ whole genome shotgun (WGS) entry which is preliminary data.</text>
</comment>
<evidence type="ECO:0000313" key="8">
    <source>
        <dbReference type="Proteomes" id="UP000653454"/>
    </source>
</evidence>
<comment type="function">
    <text evidence="6">Forms chloride channels.</text>
</comment>
<dbReference type="PANTHER" id="PTHR10736">
    <property type="entry name" value="BESTROPHIN"/>
    <property type="match status" value="1"/>
</dbReference>
<dbReference type="GO" id="GO:0034707">
    <property type="term" value="C:chloride channel complex"/>
    <property type="evidence" value="ECO:0007669"/>
    <property type="project" value="UniProtKB-KW"/>
</dbReference>
<evidence type="ECO:0000256" key="5">
    <source>
        <dbReference type="ARBA" id="ARBA00034769"/>
    </source>
</evidence>
<sequence>MLINVSPACNLFDNKSARRPANNCCASTRWRGSVYKLVWRELLAYLTLYYTINFIYRFAMTEQQQSQELPCITEIAAPTGGHSVLKGGGTHAQG</sequence>
<evidence type="ECO:0000256" key="2">
    <source>
        <dbReference type="ARBA" id="ARBA00022692"/>
    </source>
</evidence>
<gene>
    <name evidence="7" type="ORF">PLXY2_LOCUS16439</name>
</gene>
<comment type="similarity">
    <text evidence="5 6">Belongs to the anion channel-forming bestrophin (TC 1.A.46) family. Calcium-sensitive chloride channel subfamily.</text>
</comment>
<proteinExistence type="inferred from homology"/>
<organism evidence="7 8">
    <name type="scientific">Plutella xylostella</name>
    <name type="common">Diamondback moth</name>
    <name type="synonym">Plutella maculipennis</name>
    <dbReference type="NCBI Taxonomy" id="51655"/>
    <lineage>
        <taxon>Eukaryota</taxon>
        <taxon>Metazoa</taxon>
        <taxon>Ecdysozoa</taxon>
        <taxon>Arthropoda</taxon>
        <taxon>Hexapoda</taxon>
        <taxon>Insecta</taxon>
        <taxon>Pterygota</taxon>
        <taxon>Neoptera</taxon>
        <taxon>Endopterygota</taxon>
        <taxon>Lepidoptera</taxon>
        <taxon>Glossata</taxon>
        <taxon>Ditrysia</taxon>
        <taxon>Yponomeutoidea</taxon>
        <taxon>Plutellidae</taxon>
        <taxon>Plutella</taxon>
    </lineage>
</organism>
<evidence type="ECO:0000256" key="3">
    <source>
        <dbReference type="ARBA" id="ARBA00022989"/>
    </source>
</evidence>
<dbReference type="AlphaFoldDB" id="A0A8S4GEA0"/>
<keyword evidence="4" id="KW-0472">Membrane</keyword>
<dbReference type="Proteomes" id="UP000653454">
    <property type="component" value="Unassembled WGS sequence"/>
</dbReference>
<dbReference type="InterPro" id="IPR000615">
    <property type="entry name" value="Bestrophin"/>
</dbReference>
<dbReference type="InterPro" id="IPR021134">
    <property type="entry name" value="Bestrophin-like"/>
</dbReference>
<dbReference type="GO" id="GO:0005886">
    <property type="term" value="C:plasma membrane"/>
    <property type="evidence" value="ECO:0007669"/>
    <property type="project" value="UniProtKB-SubCell"/>
</dbReference>
<protein>
    <recommendedName>
        <fullName evidence="6">Bestrophin homolog</fullName>
    </recommendedName>
</protein>
<evidence type="ECO:0000313" key="7">
    <source>
        <dbReference type="EMBL" id="CAG9138184.1"/>
    </source>
</evidence>
<keyword evidence="6" id="KW-0868">Chloride</keyword>
<keyword evidence="2" id="KW-0812">Transmembrane</keyword>
<keyword evidence="8" id="KW-1185">Reference proteome</keyword>